<dbReference type="InterPro" id="IPR011333">
    <property type="entry name" value="SKP1/BTB/POZ_sf"/>
</dbReference>
<organism evidence="2 3">
    <name type="scientific">Mycena maculata</name>
    <dbReference type="NCBI Taxonomy" id="230809"/>
    <lineage>
        <taxon>Eukaryota</taxon>
        <taxon>Fungi</taxon>
        <taxon>Dikarya</taxon>
        <taxon>Basidiomycota</taxon>
        <taxon>Agaricomycotina</taxon>
        <taxon>Agaricomycetes</taxon>
        <taxon>Agaricomycetidae</taxon>
        <taxon>Agaricales</taxon>
        <taxon>Marasmiineae</taxon>
        <taxon>Mycenaceae</taxon>
        <taxon>Mycena</taxon>
    </lineage>
</organism>
<dbReference type="Pfam" id="PF00651">
    <property type="entry name" value="BTB"/>
    <property type="match status" value="1"/>
</dbReference>
<reference evidence="2" key="1">
    <citation type="submission" date="2023-03" db="EMBL/GenBank/DDBJ databases">
        <title>Massive genome expansion in bonnet fungi (Mycena s.s.) driven by repeated elements and novel gene families across ecological guilds.</title>
        <authorList>
            <consortium name="Lawrence Berkeley National Laboratory"/>
            <person name="Harder C.B."/>
            <person name="Miyauchi S."/>
            <person name="Viragh M."/>
            <person name="Kuo A."/>
            <person name="Thoen E."/>
            <person name="Andreopoulos B."/>
            <person name="Lu D."/>
            <person name="Skrede I."/>
            <person name="Drula E."/>
            <person name="Henrissat B."/>
            <person name="Morin E."/>
            <person name="Kohler A."/>
            <person name="Barry K."/>
            <person name="LaButti K."/>
            <person name="Morin E."/>
            <person name="Salamov A."/>
            <person name="Lipzen A."/>
            <person name="Mereny Z."/>
            <person name="Hegedus B."/>
            <person name="Baldrian P."/>
            <person name="Stursova M."/>
            <person name="Weitz H."/>
            <person name="Taylor A."/>
            <person name="Grigoriev I.V."/>
            <person name="Nagy L.G."/>
            <person name="Martin F."/>
            <person name="Kauserud H."/>
        </authorList>
    </citation>
    <scope>NUCLEOTIDE SEQUENCE</scope>
    <source>
        <strain evidence="2">CBHHK188m</strain>
    </source>
</reference>
<dbReference type="Proteomes" id="UP001215280">
    <property type="component" value="Unassembled WGS sequence"/>
</dbReference>
<dbReference type="AlphaFoldDB" id="A0AAD7J734"/>
<feature type="domain" description="BTB" evidence="1">
    <location>
        <begin position="14"/>
        <end position="75"/>
    </location>
</feature>
<evidence type="ECO:0000259" key="1">
    <source>
        <dbReference type="PROSITE" id="PS50097"/>
    </source>
</evidence>
<name>A0AAD7J734_9AGAR</name>
<gene>
    <name evidence="2" type="ORF">DFH07DRAFT_958416</name>
</gene>
<dbReference type="Gene3D" id="3.30.710.10">
    <property type="entry name" value="Potassium Channel Kv1.1, Chain A"/>
    <property type="match status" value="1"/>
</dbReference>
<evidence type="ECO:0000313" key="2">
    <source>
        <dbReference type="EMBL" id="KAJ7758557.1"/>
    </source>
</evidence>
<protein>
    <recommendedName>
        <fullName evidence="1">BTB domain-containing protein</fullName>
    </recommendedName>
</protein>
<dbReference type="SMART" id="SM00225">
    <property type="entry name" value="BTB"/>
    <property type="match status" value="1"/>
</dbReference>
<dbReference type="EMBL" id="JARJLG010000055">
    <property type="protein sequence ID" value="KAJ7758557.1"/>
    <property type="molecule type" value="Genomic_DNA"/>
</dbReference>
<dbReference type="CDD" id="cd18186">
    <property type="entry name" value="BTB_POZ_ZBTB_KLHL-like"/>
    <property type="match status" value="1"/>
</dbReference>
<accession>A0AAD7J734</accession>
<dbReference type="InterPro" id="IPR000210">
    <property type="entry name" value="BTB/POZ_dom"/>
</dbReference>
<evidence type="ECO:0000313" key="3">
    <source>
        <dbReference type="Proteomes" id="UP001215280"/>
    </source>
</evidence>
<dbReference type="SUPFAM" id="SSF54695">
    <property type="entry name" value="POZ domain"/>
    <property type="match status" value="1"/>
</dbReference>
<comment type="caution">
    <text evidence="2">The sequence shown here is derived from an EMBL/GenBank/DDBJ whole genome shotgun (WGS) entry which is preliminary data.</text>
</comment>
<proteinExistence type="predicted"/>
<sequence length="188" mass="21009">MSTIAAAPFDDTAADVILQSSDNVHFYVYKIVLALASPVFADMFAVPQPQRNNHHPHPVIPVSESSRALGRLLAWCDPRCTPSFGSPENIPAMLKVADKYGMDKMTRHAAEILMLSTAYIEREPMRVFAISVRYHLTDVAKMAAKATLCYSWEEQVDQTTPELKDIPAISLRQLDAYQLACQPPPFFQ</sequence>
<dbReference type="PROSITE" id="PS50097">
    <property type="entry name" value="BTB"/>
    <property type="match status" value="1"/>
</dbReference>
<keyword evidence="3" id="KW-1185">Reference proteome</keyword>